<feature type="compositionally biased region" description="Basic and acidic residues" evidence="1">
    <location>
        <begin position="407"/>
        <end position="424"/>
    </location>
</feature>
<feature type="region of interest" description="Disordered" evidence="1">
    <location>
        <begin position="39"/>
        <end position="59"/>
    </location>
</feature>
<dbReference type="RefSeq" id="XP_049122482.1">
    <property type="nucleotide sequence ID" value="XM_049266525.1"/>
</dbReference>
<dbReference type="Proteomes" id="UP001055115">
    <property type="component" value="Unassembled WGS sequence"/>
</dbReference>
<feature type="compositionally biased region" description="Basic and acidic residues" evidence="1">
    <location>
        <begin position="274"/>
        <end position="287"/>
    </location>
</feature>
<feature type="region of interest" description="Disordered" evidence="1">
    <location>
        <begin position="143"/>
        <end position="500"/>
    </location>
</feature>
<dbReference type="GeneID" id="73321115"/>
<feature type="compositionally biased region" description="Basic residues" evidence="1">
    <location>
        <begin position="239"/>
        <end position="248"/>
    </location>
</feature>
<feature type="region of interest" description="Disordered" evidence="1">
    <location>
        <begin position="555"/>
        <end position="633"/>
    </location>
</feature>
<dbReference type="EMBL" id="BQXU01000001">
    <property type="protein sequence ID" value="GKT40132.1"/>
    <property type="molecule type" value="Genomic_DNA"/>
</dbReference>
<feature type="compositionally biased region" description="Polar residues" evidence="1">
    <location>
        <begin position="199"/>
        <end position="212"/>
    </location>
</feature>
<dbReference type="AlphaFoldDB" id="A0AA37NSV0"/>
<feature type="compositionally biased region" description="Basic and acidic residues" evidence="1">
    <location>
        <begin position="335"/>
        <end position="351"/>
    </location>
</feature>
<gene>
    <name evidence="2" type="ORF">ColSpa_00313</name>
</gene>
<feature type="compositionally biased region" description="Polar residues" evidence="1">
    <location>
        <begin position="426"/>
        <end position="439"/>
    </location>
</feature>
<feature type="compositionally biased region" description="Basic and acidic residues" evidence="1">
    <location>
        <begin position="162"/>
        <end position="175"/>
    </location>
</feature>
<accession>A0AA37NSV0</accession>
<protein>
    <submittedName>
        <fullName evidence="2">Uncharacterized protein</fullName>
    </submittedName>
</protein>
<evidence type="ECO:0000256" key="1">
    <source>
        <dbReference type="SAM" id="MobiDB-lite"/>
    </source>
</evidence>
<feature type="compositionally biased region" description="Polar residues" evidence="1">
    <location>
        <begin position="450"/>
        <end position="484"/>
    </location>
</feature>
<keyword evidence="3" id="KW-1185">Reference proteome</keyword>
<feature type="region of interest" description="Disordered" evidence="1">
    <location>
        <begin position="1"/>
        <end position="22"/>
    </location>
</feature>
<evidence type="ECO:0000313" key="3">
    <source>
        <dbReference type="Proteomes" id="UP001055115"/>
    </source>
</evidence>
<feature type="compositionally biased region" description="Basic and acidic residues" evidence="1">
    <location>
        <begin position="182"/>
        <end position="195"/>
    </location>
</feature>
<evidence type="ECO:0000313" key="2">
    <source>
        <dbReference type="EMBL" id="GKT40132.1"/>
    </source>
</evidence>
<organism evidence="2 3">
    <name type="scientific">Colletotrichum spaethianum</name>
    <dbReference type="NCBI Taxonomy" id="700344"/>
    <lineage>
        <taxon>Eukaryota</taxon>
        <taxon>Fungi</taxon>
        <taxon>Dikarya</taxon>
        <taxon>Ascomycota</taxon>
        <taxon>Pezizomycotina</taxon>
        <taxon>Sordariomycetes</taxon>
        <taxon>Hypocreomycetidae</taxon>
        <taxon>Glomerellales</taxon>
        <taxon>Glomerellaceae</taxon>
        <taxon>Colletotrichum</taxon>
        <taxon>Colletotrichum spaethianum species complex</taxon>
    </lineage>
</organism>
<proteinExistence type="predicted"/>
<name>A0AA37NSV0_9PEZI</name>
<comment type="caution">
    <text evidence="2">The sequence shown here is derived from an EMBL/GenBank/DDBJ whole genome shotgun (WGS) entry which is preliminary data.</text>
</comment>
<sequence>MPPLKAAQLLNGDGPDLAKPFNNNDRRALLREVKRMIKKRGETDSQMTEAMKRTDKPNGAQLQQEKLLQMSVRMKAKENKFIRRQSKVLADREKLLKMDPSDARTRDVEILRTVLFKLRGEAETLESGCKQKLDGHGDDYASSVNWDSKKRDQGNSNNDNHSAPKSDLGKDKDTAAAKAHGTKTEKRKQADEYPKPSKKANNGQTSNTSPQPITEVATAADNQTSTEDSNTKMEEGAKKSKKKNKKYKPISSIETEIMEEGGKQDVVTQLQNPNDRKDHNSIVKAEADYGSTDEGGKTNKNKKSQKPNCVATVEIEQEVKDDKSKTVTGLVSKTQKHDAGPADTAKKEKMVKNKTKKKNTKTTASISADFIGNDADEQNGLKGRKTCSSHDSNSGAGALKKIKKEKRSADDIFDYMKQESHELTEPVQTTDIEQAATNEGNKKRQRKSRFITTETKSQFCHPSQDKANSSDIYDFEATSSTSKPASRGPTPTRIESPIAPVAPFSKMAGYNLLNPWAGFRRTFSIQTPEPVCAPVECNEKATKAQDGQVWVLHTAGSRKKKRNRDDHDSKSVIMTIGKVDAPTQVDQGSPTPPPKQEQKEQKKRGRPKKAQVPLMPLKPRPTTSQGPMSAPGVRASGDLIRLITPYAALLGSGERAESLSKLLAKDQELLQEEKKTWFKAMGLPLDD</sequence>
<feature type="compositionally biased region" description="Basic and acidic residues" evidence="1">
    <location>
        <begin position="229"/>
        <end position="238"/>
    </location>
</feature>
<reference evidence="2 3" key="1">
    <citation type="submission" date="2022-03" db="EMBL/GenBank/DDBJ databases">
        <title>Genome data of Colletotrichum spp.</title>
        <authorList>
            <person name="Utami Y.D."/>
            <person name="Hiruma K."/>
        </authorList>
    </citation>
    <scope>NUCLEOTIDE SEQUENCE [LARGE SCALE GENOMIC DNA]</scope>
    <source>
        <strain evidence="2 3">MAFF 239500</strain>
    </source>
</reference>